<dbReference type="KEGG" id="psti:SOO65_14385"/>
<dbReference type="PANTHER" id="PTHR37314">
    <property type="entry name" value="SLR0142 PROTEIN"/>
    <property type="match status" value="1"/>
</dbReference>
<gene>
    <name evidence="2" type="ORF">SOO65_14385</name>
</gene>
<dbReference type="RefSeq" id="WP_321391445.1">
    <property type="nucleotide sequence ID" value="NZ_CP139487.1"/>
</dbReference>
<dbReference type="PANTHER" id="PTHR37314:SF5">
    <property type="entry name" value="SLR0142 PROTEIN"/>
    <property type="match status" value="1"/>
</dbReference>
<feature type="transmembrane region" description="Helical" evidence="1">
    <location>
        <begin position="55"/>
        <end position="77"/>
    </location>
</feature>
<organism evidence="2 3">
    <name type="scientific">Peredibacter starrii</name>
    <dbReference type="NCBI Taxonomy" id="28202"/>
    <lineage>
        <taxon>Bacteria</taxon>
        <taxon>Pseudomonadati</taxon>
        <taxon>Bdellovibrionota</taxon>
        <taxon>Bacteriovoracia</taxon>
        <taxon>Bacteriovoracales</taxon>
        <taxon>Bacteriovoracaceae</taxon>
        <taxon>Peredibacter</taxon>
    </lineage>
</organism>
<protein>
    <submittedName>
        <fullName evidence="2">YoaK family protein</fullName>
    </submittedName>
</protein>
<dbReference type="InterPro" id="IPR010699">
    <property type="entry name" value="DUF1275"/>
</dbReference>
<evidence type="ECO:0000313" key="3">
    <source>
        <dbReference type="Proteomes" id="UP001324634"/>
    </source>
</evidence>
<feature type="transmembrane region" description="Helical" evidence="1">
    <location>
        <begin position="9"/>
        <end position="35"/>
    </location>
</feature>
<dbReference type="Proteomes" id="UP001324634">
    <property type="component" value="Chromosome"/>
</dbReference>
<sequence>MLGVLDQRFFLWILAFSAGFIDTATFIGAAGIFSAHVTGNFVVFAATLASGHHAGLSKLVTFPFFVAGVLMVGYFNGKLCKKRGFFFMISGLVILSGVGLIFFKDGTSFYACVMGLVFAMGMQNAAHKIFLKNTPTSTVMTGNVTQFFLDLISKVKSPIYFSTIEMVVSFFVGCVAAALCGIQFGIVSVILPGVLLLVSSIMIKD</sequence>
<dbReference type="EMBL" id="CP139487">
    <property type="protein sequence ID" value="WPU63879.1"/>
    <property type="molecule type" value="Genomic_DNA"/>
</dbReference>
<dbReference type="Pfam" id="PF06912">
    <property type="entry name" value="DUF1275"/>
    <property type="match status" value="1"/>
</dbReference>
<keyword evidence="1" id="KW-0472">Membrane</keyword>
<evidence type="ECO:0000256" key="1">
    <source>
        <dbReference type="SAM" id="Phobius"/>
    </source>
</evidence>
<keyword evidence="3" id="KW-1185">Reference proteome</keyword>
<proteinExistence type="predicted"/>
<feature type="transmembrane region" description="Helical" evidence="1">
    <location>
        <begin position="84"/>
        <end position="102"/>
    </location>
</feature>
<name>A0AAX4HLT1_9BACT</name>
<evidence type="ECO:0000313" key="2">
    <source>
        <dbReference type="EMBL" id="WPU63879.1"/>
    </source>
</evidence>
<dbReference type="AlphaFoldDB" id="A0AAX4HLT1"/>
<accession>A0AAX4HLT1</accession>
<feature type="transmembrane region" description="Helical" evidence="1">
    <location>
        <begin position="159"/>
        <end position="178"/>
    </location>
</feature>
<keyword evidence="1" id="KW-0812">Transmembrane</keyword>
<feature type="transmembrane region" description="Helical" evidence="1">
    <location>
        <begin position="184"/>
        <end position="203"/>
    </location>
</feature>
<reference evidence="2 3" key="1">
    <citation type="submission" date="2023-11" db="EMBL/GenBank/DDBJ databases">
        <title>Peredibacter starrii A3.12.</title>
        <authorList>
            <person name="Mitchell R.J."/>
        </authorList>
    </citation>
    <scope>NUCLEOTIDE SEQUENCE [LARGE SCALE GENOMIC DNA]</scope>
    <source>
        <strain evidence="2 3">A3.12</strain>
    </source>
</reference>
<keyword evidence="1" id="KW-1133">Transmembrane helix</keyword>